<reference evidence="1" key="1">
    <citation type="journal article" date="2023" name="Mol. Phylogenet. Evol.">
        <title>Genome-scale phylogeny and comparative genomics of the fungal order Sordariales.</title>
        <authorList>
            <person name="Hensen N."/>
            <person name="Bonometti L."/>
            <person name="Westerberg I."/>
            <person name="Brannstrom I.O."/>
            <person name="Guillou S."/>
            <person name="Cros-Aarteil S."/>
            <person name="Calhoun S."/>
            <person name="Haridas S."/>
            <person name="Kuo A."/>
            <person name="Mondo S."/>
            <person name="Pangilinan J."/>
            <person name="Riley R."/>
            <person name="LaButti K."/>
            <person name="Andreopoulos B."/>
            <person name="Lipzen A."/>
            <person name="Chen C."/>
            <person name="Yan M."/>
            <person name="Daum C."/>
            <person name="Ng V."/>
            <person name="Clum A."/>
            <person name="Steindorff A."/>
            <person name="Ohm R.A."/>
            <person name="Martin F."/>
            <person name="Silar P."/>
            <person name="Natvig D.O."/>
            <person name="Lalanne C."/>
            <person name="Gautier V."/>
            <person name="Ament-Velasquez S.L."/>
            <person name="Kruys A."/>
            <person name="Hutchinson M.I."/>
            <person name="Powell A.J."/>
            <person name="Barry K."/>
            <person name="Miller A.N."/>
            <person name="Grigoriev I.V."/>
            <person name="Debuchy R."/>
            <person name="Gladieux P."/>
            <person name="Hiltunen Thoren M."/>
            <person name="Johannesson H."/>
        </authorList>
    </citation>
    <scope>NUCLEOTIDE SEQUENCE</scope>
    <source>
        <strain evidence="1">PSN324</strain>
    </source>
</reference>
<evidence type="ECO:0000313" key="1">
    <source>
        <dbReference type="EMBL" id="KAK4463929.1"/>
    </source>
</evidence>
<organism evidence="1 2">
    <name type="scientific">Cladorrhinum samala</name>
    <dbReference type="NCBI Taxonomy" id="585594"/>
    <lineage>
        <taxon>Eukaryota</taxon>
        <taxon>Fungi</taxon>
        <taxon>Dikarya</taxon>
        <taxon>Ascomycota</taxon>
        <taxon>Pezizomycotina</taxon>
        <taxon>Sordariomycetes</taxon>
        <taxon>Sordariomycetidae</taxon>
        <taxon>Sordariales</taxon>
        <taxon>Podosporaceae</taxon>
        <taxon>Cladorrhinum</taxon>
    </lineage>
</organism>
<keyword evidence="2" id="KW-1185">Reference proteome</keyword>
<gene>
    <name evidence="1" type="ORF">QBC42DRAFT_264638</name>
</gene>
<reference evidence="1" key="2">
    <citation type="submission" date="2023-06" db="EMBL/GenBank/DDBJ databases">
        <authorList>
            <consortium name="Lawrence Berkeley National Laboratory"/>
            <person name="Mondo S.J."/>
            <person name="Hensen N."/>
            <person name="Bonometti L."/>
            <person name="Westerberg I."/>
            <person name="Brannstrom I.O."/>
            <person name="Guillou S."/>
            <person name="Cros-Aarteil S."/>
            <person name="Calhoun S."/>
            <person name="Haridas S."/>
            <person name="Kuo A."/>
            <person name="Pangilinan J."/>
            <person name="Riley R."/>
            <person name="Labutti K."/>
            <person name="Andreopoulos B."/>
            <person name="Lipzen A."/>
            <person name="Chen C."/>
            <person name="Yanf M."/>
            <person name="Daum C."/>
            <person name="Ng V."/>
            <person name="Clum A."/>
            <person name="Steindorff A."/>
            <person name="Ohm R."/>
            <person name="Martin F."/>
            <person name="Silar P."/>
            <person name="Natvig D."/>
            <person name="Lalanne C."/>
            <person name="Gautier V."/>
            <person name="Ament-Velasquez S.L."/>
            <person name="Kruys A."/>
            <person name="Hutchinson M.I."/>
            <person name="Powell A.J."/>
            <person name="Barry K."/>
            <person name="Miller A.N."/>
            <person name="Grigoriev I.V."/>
            <person name="Debuchy R."/>
            <person name="Gladieux P."/>
            <person name="Thoren M.H."/>
            <person name="Johannesson H."/>
        </authorList>
    </citation>
    <scope>NUCLEOTIDE SEQUENCE</scope>
    <source>
        <strain evidence="1">PSN324</strain>
    </source>
</reference>
<dbReference type="Proteomes" id="UP001321749">
    <property type="component" value="Unassembled WGS sequence"/>
</dbReference>
<dbReference type="EMBL" id="MU864954">
    <property type="protein sequence ID" value="KAK4463929.1"/>
    <property type="molecule type" value="Genomic_DNA"/>
</dbReference>
<comment type="caution">
    <text evidence="1">The sequence shown here is derived from an EMBL/GenBank/DDBJ whole genome shotgun (WGS) entry which is preliminary data.</text>
</comment>
<name>A0AAV9HW60_9PEZI</name>
<proteinExistence type="predicted"/>
<protein>
    <submittedName>
        <fullName evidence="1">Uncharacterized protein</fullName>
    </submittedName>
</protein>
<dbReference type="AlphaFoldDB" id="A0AAV9HW60"/>
<sequence length="104" mass="10905">MHTASGTIICRGGSHVAAIFILDEIQYAFNANISPALPPFTAHSATVTFDDVASLTSSRSFSGHIGTDTFELNVDNGVQIKAQLNDPGVSSDSTFDGSGAWMQV</sequence>
<accession>A0AAV9HW60</accession>
<evidence type="ECO:0000313" key="2">
    <source>
        <dbReference type="Proteomes" id="UP001321749"/>
    </source>
</evidence>